<reference evidence="1 2" key="1">
    <citation type="journal article" date="2014" name="Genome Biol. Evol.">
        <title>The genome of the myxosporean Thelohanellus kitauei shows adaptations to nutrient acquisition within its fish host.</title>
        <authorList>
            <person name="Yang Y."/>
            <person name="Xiong J."/>
            <person name="Zhou Z."/>
            <person name="Huo F."/>
            <person name="Miao W."/>
            <person name="Ran C."/>
            <person name="Liu Y."/>
            <person name="Zhang J."/>
            <person name="Feng J."/>
            <person name="Wang M."/>
            <person name="Wang M."/>
            <person name="Wang L."/>
            <person name="Yao B."/>
        </authorList>
    </citation>
    <scope>NUCLEOTIDE SEQUENCE [LARGE SCALE GENOMIC DNA]</scope>
    <source>
        <strain evidence="1">Wuqing</strain>
    </source>
</reference>
<dbReference type="Proteomes" id="UP000031668">
    <property type="component" value="Unassembled WGS sequence"/>
</dbReference>
<dbReference type="AlphaFoldDB" id="A0A0C2MR08"/>
<evidence type="ECO:0000313" key="2">
    <source>
        <dbReference type="Proteomes" id="UP000031668"/>
    </source>
</evidence>
<organism evidence="1 2">
    <name type="scientific">Thelohanellus kitauei</name>
    <name type="common">Myxosporean</name>
    <dbReference type="NCBI Taxonomy" id="669202"/>
    <lineage>
        <taxon>Eukaryota</taxon>
        <taxon>Metazoa</taxon>
        <taxon>Cnidaria</taxon>
        <taxon>Myxozoa</taxon>
        <taxon>Myxosporea</taxon>
        <taxon>Bivalvulida</taxon>
        <taxon>Platysporina</taxon>
        <taxon>Myxobolidae</taxon>
        <taxon>Thelohanellus</taxon>
    </lineage>
</organism>
<evidence type="ECO:0000313" key="1">
    <source>
        <dbReference type="EMBL" id="KII69636.1"/>
    </source>
</evidence>
<protein>
    <submittedName>
        <fullName evidence="1">Uncharacterized protein</fullName>
    </submittedName>
</protein>
<gene>
    <name evidence="1" type="ORF">RF11_14800</name>
</gene>
<comment type="caution">
    <text evidence="1">The sequence shown here is derived from an EMBL/GenBank/DDBJ whole genome shotgun (WGS) entry which is preliminary data.</text>
</comment>
<proteinExistence type="predicted"/>
<dbReference type="EMBL" id="JWZT01002336">
    <property type="protein sequence ID" value="KII69636.1"/>
    <property type="molecule type" value="Genomic_DNA"/>
</dbReference>
<accession>A0A0C2MR08</accession>
<sequence>MMPIHCSTGGRFVPTSTHDHFDAAMKQLHWSCKLEHDGIDYLNDVIHNFEFNGLVLAYRVIDGFFTKATKSDTNFNTDYQDELHDENILQRTGYNLMMCGN</sequence>
<name>A0A0C2MR08_THEKT</name>
<keyword evidence="2" id="KW-1185">Reference proteome</keyword>